<dbReference type="EMBL" id="JAACJP010000001">
    <property type="protein sequence ID" value="KAF5388405.1"/>
    <property type="molecule type" value="Genomic_DNA"/>
</dbReference>
<evidence type="ECO:0000256" key="1">
    <source>
        <dbReference type="SAM" id="MobiDB-lite"/>
    </source>
</evidence>
<comment type="caution">
    <text evidence="2">The sequence shown here is derived from an EMBL/GenBank/DDBJ whole genome shotgun (WGS) entry which is preliminary data.</text>
</comment>
<name>A0A8H5HS06_9AGAR</name>
<evidence type="ECO:0000313" key="3">
    <source>
        <dbReference type="Proteomes" id="UP000565441"/>
    </source>
</evidence>
<dbReference type="OrthoDB" id="3061594at2759"/>
<feature type="region of interest" description="Disordered" evidence="1">
    <location>
        <begin position="169"/>
        <end position="213"/>
    </location>
</feature>
<feature type="compositionally biased region" description="Low complexity" evidence="1">
    <location>
        <begin position="200"/>
        <end position="213"/>
    </location>
</feature>
<protein>
    <submittedName>
        <fullName evidence="2">Uncharacterized protein</fullName>
    </submittedName>
</protein>
<accession>A0A8H5HS06</accession>
<gene>
    <name evidence="2" type="ORF">D9615_000651</name>
</gene>
<feature type="compositionally biased region" description="Basic and acidic residues" evidence="1">
    <location>
        <begin position="39"/>
        <end position="50"/>
    </location>
</feature>
<feature type="region of interest" description="Disordered" evidence="1">
    <location>
        <begin position="39"/>
        <end position="140"/>
    </location>
</feature>
<reference evidence="2 3" key="1">
    <citation type="journal article" date="2020" name="ISME J.">
        <title>Uncovering the hidden diversity of litter-decomposition mechanisms in mushroom-forming fungi.</title>
        <authorList>
            <person name="Floudas D."/>
            <person name="Bentzer J."/>
            <person name="Ahren D."/>
            <person name="Johansson T."/>
            <person name="Persson P."/>
            <person name="Tunlid A."/>
        </authorList>
    </citation>
    <scope>NUCLEOTIDE SEQUENCE [LARGE SCALE GENOMIC DNA]</scope>
    <source>
        <strain evidence="2 3">CBS 661.87</strain>
    </source>
</reference>
<feature type="compositionally biased region" description="Low complexity" evidence="1">
    <location>
        <begin position="51"/>
        <end position="90"/>
    </location>
</feature>
<organism evidence="2 3">
    <name type="scientific">Tricholomella constricta</name>
    <dbReference type="NCBI Taxonomy" id="117010"/>
    <lineage>
        <taxon>Eukaryota</taxon>
        <taxon>Fungi</taxon>
        <taxon>Dikarya</taxon>
        <taxon>Basidiomycota</taxon>
        <taxon>Agaricomycotina</taxon>
        <taxon>Agaricomycetes</taxon>
        <taxon>Agaricomycetidae</taxon>
        <taxon>Agaricales</taxon>
        <taxon>Tricholomatineae</taxon>
        <taxon>Lyophyllaceae</taxon>
        <taxon>Tricholomella</taxon>
    </lineage>
</organism>
<keyword evidence="3" id="KW-1185">Reference proteome</keyword>
<dbReference type="Proteomes" id="UP000565441">
    <property type="component" value="Unassembled WGS sequence"/>
</dbReference>
<evidence type="ECO:0000313" key="2">
    <source>
        <dbReference type="EMBL" id="KAF5388405.1"/>
    </source>
</evidence>
<dbReference type="AlphaFoldDB" id="A0A8H5HS06"/>
<sequence>MGSRGGGYTDRLSHREMLSYGFKYGEPWGEDRRALERAFREADTGSERTSESAWTSGSSSGLTFGGSESTDGSTQSTSSSGGLSRVSMSSWGTERAHKNTGVEVVRVGGGNEVARYHTGAPSRRASDMATPSYPGGEDNAIRARDGAYWNAQQQAVALRAGWGTAPYSVGSGGSSSTYDSSDGSDTVSSGDSDCSDESYEYTSSEGDISSSDDYYYYEDYYSE</sequence>
<proteinExistence type="predicted"/>
<feature type="compositionally biased region" description="Low complexity" evidence="1">
    <location>
        <begin position="174"/>
        <end position="192"/>
    </location>
</feature>